<reference evidence="2" key="1">
    <citation type="submission" date="2021-02" db="EMBL/GenBank/DDBJ databases">
        <authorList>
            <person name="Dougan E. K."/>
            <person name="Rhodes N."/>
            <person name="Thang M."/>
            <person name="Chan C."/>
        </authorList>
    </citation>
    <scope>NUCLEOTIDE SEQUENCE</scope>
</reference>
<keyword evidence="1" id="KW-1133">Transmembrane helix</keyword>
<gene>
    <name evidence="2" type="ORF">SNAT2548_LOCUS16729</name>
</gene>
<name>A0A812NSR8_9DINO</name>
<organism evidence="2 3">
    <name type="scientific">Symbiodinium natans</name>
    <dbReference type="NCBI Taxonomy" id="878477"/>
    <lineage>
        <taxon>Eukaryota</taxon>
        <taxon>Sar</taxon>
        <taxon>Alveolata</taxon>
        <taxon>Dinophyceae</taxon>
        <taxon>Suessiales</taxon>
        <taxon>Symbiodiniaceae</taxon>
        <taxon>Symbiodinium</taxon>
    </lineage>
</organism>
<accession>A0A812NSR8</accession>
<keyword evidence="1" id="KW-0472">Membrane</keyword>
<protein>
    <submittedName>
        <fullName evidence="2">Uncharacterized protein</fullName>
    </submittedName>
</protein>
<evidence type="ECO:0000313" key="2">
    <source>
        <dbReference type="EMBL" id="CAE7319106.1"/>
    </source>
</evidence>
<dbReference type="Proteomes" id="UP000604046">
    <property type="component" value="Unassembled WGS sequence"/>
</dbReference>
<feature type="transmembrane region" description="Helical" evidence="1">
    <location>
        <begin position="169"/>
        <end position="190"/>
    </location>
</feature>
<evidence type="ECO:0000313" key="3">
    <source>
        <dbReference type="Proteomes" id="UP000604046"/>
    </source>
</evidence>
<comment type="caution">
    <text evidence="2">The sequence shown here is derived from an EMBL/GenBank/DDBJ whole genome shotgun (WGS) entry which is preliminary data.</text>
</comment>
<proteinExistence type="predicted"/>
<keyword evidence="1" id="KW-0812">Transmembrane</keyword>
<dbReference type="EMBL" id="CAJNDS010002089">
    <property type="protein sequence ID" value="CAE7319106.1"/>
    <property type="molecule type" value="Genomic_DNA"/>
</dbReference>
<feature type="transmembrane region" description="Helical" evidence="1">
    <location>
        <begin position="146"/>
        <end position="163"/>
    </location>
</feature>
<keyword evidence="3" id="KW-1185">Reference proteome</keyword>
<sequence>MTIAAAKERSCEETALSAAMSASGPEFNLPHELPEVALEPLDLSKNHHVVSETSSEATAEADFEFLNLIESCVALMSRMQPAHPEILRGIRSSHVLHRARGAWMRGELEPLQEFSEKTTQLDEFWSHSWQTSLWLKYVSILYRSNGLPAFILGTLSALLAFSLQVAGVISWRGACTLAGTVAYYLTLLFWKPQKQVFLDVACVDQVDVAKANLIHSLRPATYISWSFQLFRAGILLAAREAS</sequence>
<dbReference type="AlphaFoldDB" id="A0A812NSR8"/>
<evidence type="ECO:0000256" key="1">
    <source>
        <dbReference type="SAM" id="Phobius"/>
    </source>
</evidence>